<gene>
    <name evidence="1" type="ORF">K466DRAFT_606374</name>
</gene>
<dbReference type="Proteomes" id="UP000308197">
    <property type="component" value="Unassembled WGS sequence"/>
</dbReference>
<proteinExistence type="predicted"/>
<keyword evidence="2" id="KW-1185">Reference proteome</keyword>
<organism evidence="1 2">
    <name type="scientific">Polyporus arcularius HHB13444</name>
    <dbReference type="NCBI Taxonomy" id="1314778"/>
    <lineage>
        <taxon>Eukaryota</taxon>
        <taxon>Fungi</taxon>
        <taxon>Dikarya</taxon>
        <taxon>Basidiomycota</taxon>
        <taxon>Agaricomycotina</taxon>
        <taxon>Agaricomycetes</taxon>
        <taxon>Polyporales</taxon>
        <taxon>Polyporaceae</taxon>
        <taxon>Polyporus</taxon>
    </lineage>
</organism>
<sequence>MLNITRVHSAVHSVGSLQRSLSIARAYPGVRAIKGRHDVAEGRAAARRDARGHLLAASRIEAFDVRHWTVQGTITICGLDLIRAVAKNSEAIGHYMSDTRGRELFSPARRLSFMRTSESNRDDLSRAPQAACWRAKMRVGKDIR</sequence>
<evidence type="ECO:0000313" key="1">
    <source>
        <dbReference type="EMBL" id="TFK79143.1"/>
    </source>
</evidence>
<reference evidence="1 2" key="1">
    <citation type="journal article" date="2019" name="Nat. Ecol. Evol.">
        <title>Megaphylogeny resolves global patterns of mushroom evolution.</title>
        <authorList>
            <person name="Varga T."/>
            <person name="Krizsan K."/>
            <person name="Foldi C."/>
            <person name="Dima B."/>
            <person name="Sanchez-Garcia M."/>
            <person name="Sanchez-Ramirez S."/>
            <person name="Szollosi G.J."/>
            <person name="Szarkandi J.G."/>
            <person name="Papp V."/>
            <person name="Albert L."/>
            <person name="Andreopoulos W."/>
            <person name="Angelini C."/>
            <person name="Antonin V."/>
            <person name="Barry K.W."/>
            <person name="Bougher N.L."/>
            <person name="Buchanan P."/>
            <person name="Buyck B."/>
            <person name="Bense V."/>
            <person name="Catcheside P."/>
            <person name="Chovatia M."/>
            <person name="Cooper J."/>
            <person name="Damon W."/>
            <person name="Desjardin D."/>
            <person name="Finy P."/>
            <person name="Geml J."/>
            <person name="Haridas S."/>
            <person name="Hughes K."/>
            <person name="Justo A."/>
            <person name="Karasinski D."/>
            <person name="Kautmanova I."/>
            <person name="Kiss B."/>
            <person name="Kocsube S."/>
            <person name="Kotiranta H."/>
            <person name="LaButti K.M."/>
            <person name="Lechner B.E."/>
            <person name="Liimatainen K."/>
            <person name="Lipzen A."/>
            <person name="Lukacs Z."/>
            <person name="Mihaltcheva S."/>
            <person name="Morgado L.N."/>
            <person name="Niskanen T."/>
            <person name="Noordeloos M.E."/>
            <person name="Ohm R.A."/>
            <person name="Ortiz-Santana B."/>
            <person name="Ovrebo C."/>
            <person name="Racz N."/>
            <person name="Riley R."/>
            <person name="Savchenko A."/>
            <person name="Shiryaev A."/>
            <person name="Soop K."/>
            <person name="Spirin V."/>
            <person name="Szebenyi C."/>
            <person name="Tomsovsky M."/>
            <person name="Tulloss R.E."/>
            <person name="Uehling J."/>
            <person name="Grigoriev I.V."/>
            <person name="Vagvolgyi C."/>
            <person name="Papp T."/>
            <person name="Martin F.M."/>
            <person name="Miettinen O."/>
            <person name="Hibbett D.S."/>
            <person name="Nagy L.G."/>
        </authorList>
    </citation>
    <scope>NUCLEOTIDE SEQUENCE [LARGE SCALE GENOMIC DNA]</scope>
    <source>
        <strain evidence="1 2">HHB13444</strain>
    </source>
</reference>
<dbReference type="AlphaFoldDB" id="A0A5C3P077"/>
<accession>A0A5C3P077</accession>
<evidence type="ECO:0000313" key="2">
    <source>
        <dbReference type="Proteomes" id="UP000308197"/>
    </source>
</evidence>
<name>A0A5C3P077_9APHY</name>
<dbReference type="InParanoid" id="A0A5C3P077"/>
<dbReference type="EMBL" id="ML212151">
    <property type="protein sequence ID" value="TFK79143.1"/>
    <property type="molecule type" value="Genomic_DNA"/>
</dbReference>
<protein>
    <submittedName>
        <fullName evidence="1">Uncharacterized protein</fullName>
    </submittedName>
</protein>